<keyword evidence="11" id="KW-1185">Reference proteome</keyword>
<dbReference type="InterPro" id="IPR036188">
    <property type="entry name" value="FAD/NAD-bd_sf"/>
</dbReference>
<keyword evidence="6" id="KW-0560">Oxidoreductase</keyword>
<evidence type="ECO:0000256" key="7">
    <source>
        <dbReference type="ARBA" id="ARBA00023180"/>
    </source>
</evidence>
<evidence type="ECO:0000256" key="8">
    <source>
        <dbReference type="PIRSR" id="PIRSR000137-1"/>
    </source>
</evidence>
<evidence type="ECO:0000313" key="10">
    <source>
        <dbReference type="EMBL" id="KAJ7763563.1"/>
    </source>
</evidence>
<name>A0AAD7NJK8_9AGAR</name>
<dbReference type="Gene3D" id="3.50.50.60">
    <property type="entry name" value="FAD/NAD(P)-binding domain"/>
    <property type="match status" value="1"/>
</dbReference>
<evidence type="ECO:0000256" key="5">
    <source>
        <dbReference type="ARBA" id="ARBA00022827"/>
    </source>
</evidence>
<proteinExistence type="inferred from homology"/>
<dbReference type="PIRSF" id="PIRSF000137">
    <property type="entry name" value="Alcohol_oxidase"/>
    <property type="match status" value="1"/>
</dbReference>
<protein>
    <submittedName>
        <fullName evidence="10">Alcohol oxidase</fullName>
    </submittedName>
</protein>
<dbReference type="PROSITE" id="PS50835">
    <property type="entry name" value="IG_LIKE"/>
    <property type="match status" value="1"/>
</dbReference>
<dbReference type="GO" id="GO:0050660">
    <property type="term" value="F:flavin adenine dinucleotide binding"/>
    <property type="evidence" value="ECO:0007669"/>
    <property type="project" value="InterPro"/>
</dbReference>
<keyword evidence="3" id="KW-0285">Flavoprotein</keyword>
<evidence type="ECO:0000259" key="9">
    <source>
        <dbReference type="PROSITE" id="PS50835"/>
    </source>
</evidence>
<comment type="caution">
    <text evidence="10">The sequence shown here is derived from an EMBL/GenBank/DDBJ whole genome shotgun (WGS) entry which is preliminary data.</text>
</comment>
<feature type="domain" description="Ig-like" evidence="9">
    <location>
        <begin position="28"/>
        <end position="64"/>
    </location>
</feature>
<dbReference type="AlphaFoldDB" id="A0AAD7NJK8"/>
<evidence type="ECO:0000256" key="2">
    <source>
        <dbReference type="ARBA" id="ARBA00010790"/>
    </source>
</evidence>
<organism evidence="10 11">
    <name type="scientific">Mycena maculata</name>
    <dbReference type="NCBI Taxonomy" id="230809"/>
    <lineage>
        <taxon>Eukaryota</taxon>
        <taxon>Fungi</taxon>
        <taxon>Dikarya</taxon>
        <taxon>Basidiomycota</taxon>
        <taxon>Agaricomycotina</taxon>
        <taxon>Agaricomycetes</taxon>
        <taxon>Agaricomycetidae</taxon>
        <taxon>Agaricales</taxon>
        <taxon>Marasmiineae</taxon>
        <taxon>Mycenaceae</taxon>
        <taxon>Mycena</taxon>
    </lineage>
</organism>
<dbReference type="Gene3D" id="3.30.560.10">
    <property type="entry name" value="Glucose Oxidase, domain 3"/>
    <property type="match status" value="1"/>
</dbReference>
<feature type="active site" description="Proton acceptor" evidence="8">
    <location>
        <position position="562"/>
    </location>
</feature>
<dbReference type="GO" id="GO:0016614">
    <property type="term" value="F:oxidoreductase activity, acting on CH-OH group of donors"/>
    <property type="evidence" value="ECO:0007669"/>
    <property type="project" value="InterPro"/>
</dbReference>
<dbReference type="InterPro" id="IPR012132">
    <property type="entry name" value="GMC_OxRdtase"/>
</dbReference>
<evidence type="ECO:0000256" key="3">
    <source>
        <dbReference type="ARBA" id="ARBA00022630"/>
    </source>
</evidence>
<comment type="similarity">
    <text evidence="2">Belongs to the GMC oxidoreductase family.</text>
</comment>
<dbReference type="Pfam" id="PF05199">
    <property type="entry name" value="GMC_oxred_C"/>
    <property type="match status" value="1"/>
</dbReference>
<dbReference type="PROSITE" id="PS00624">
    <property type="entry name" value="GMC_OXRED_2"/>
    <property type="match status" value="1"/>
</dbReference>
<evidence type="ECO:0000256" key="6">
    <source>
        <dbReference type="ARBA" id="ARBA00023002"/>
    </source>
</evidence>
<evidence type="ECO:0000256" key="4">
    <source>
        <dbReference type="ARBA" id="ARBA00022729"/>
    </source>
</evidence>
<reference evidence="10" key="1">
    <citation type="submission" date="2023-03" db="EMBL/GenBank/DDBJ databases">
        <title>Massive genome expansion in bonnet fungi (Mycena s.s.) driven by repeated elements and novel gene families across ecological guilds.</title>
        <authorList>
            <consortium name="Lawrence Berkeley National Laboratory"/>
            <person name="Harder C.B."/>
            <person name="Miyauchi S."/>
            <person name="Viragh M."/>
            <person name="Kuo A."/>
            <person name="Thoen E."/>
            <person name="Andreopoulos B."/>
            <person name="Lu D."/>
            <person name="Skrede I."/>
            <person name="Drula E."/>
            <person name="Henrissat B."/>
            <person name="Morin E."/>
            <person name="Kohler A."/>
            <person name="Barry K."/>
            <person name="LaButti K."/>
            <person name="Morin E."/>
            <person name="Salamov A."/>
            <person name="Lipzen A."/>
            <person name="Mereny Z."/>
            <person name="Hegedus B."/>
            <person name="Baldrian P."/>
            <person name="Stursova M."/>
            <person name="Weitz H."/>
            <person name="Taylor A."/>
            <person name="Grigoriev I.V."/>
            <person name="Nagy L.G."/>
            <person name="Martin F."/>
            <person name="Kauserud H."/>
        </authorList>
    </citation>
    <scope>NUCLEOTIDE SEQUENCE</scope>
    <source>
        <strain evidence="10">CBHHK188m</strain>
    </source>
</reference>
<dbReference type="SUPFAM" id="SSF51905">
    <property type="entry name" value="FAD/NAD(P)-binding domain"/>
    <property type="match status" value="1"/>
</dbReference>
<accession>A0AAD7NJK8</accession>
<keyword evidence="5" id="KW-0274">FAD</keyword>
<sequence>MSSGNFDYVIIGGGTAGLVLAARLIEDPTITVCVLEAGEEVTKELDCVVPGFGFKNIGQPKIDWGFVTSPQMNANGRSLYLPRGKALGGSSMINLMCLGRGHEAEYNAFETLGSPGWSWKGLFEYFRASERFTSNPEEMSTLQVKFNSTTHGTSGPLQRTLPKWICDVQAPFIQGMESLGIPFNSDSNSGNNVGMWSSSHAIDSQGARVSSTSAYYEPNKSNLNLTVITGAQATRILFSPSRDVSGNLVASGVEYHKGGQLDKVSANEVLLCAGTFQTPQLLELSGIGDKTLLEALGIDVNVDLPGVGTNLQDHFWCPFVLETDPKYESLEILNNPVRAAKEWKVYEESKTGMLSVSAPTFYSFLPRHYFVEDGYNIPEQMHSSLVGPLERIQKQWFAAEDVPFLEFVPFPGFLPIPGHKAEEGKNYCSFFLGLTHPFSSGTVHIISSDPLASPAIDPCVLNNKVDVEILLRAIKFARQLATTQSLNTVLTREVLPGTAVETDDEIRDFIRTTVNTAHHPLGTAAMLPREDGGVVDPSLKVYGTFNIRVIDASIIPIHLSAHIQATVYAIAEKASDIIKRDRRVY</sequence>
<keyword evidence="7" id="KW-0325">Glycoprotein</keyword>
<dbReference type="InterPro" id="IPR007867">
    <property type="entry name" value="GMC_OxRtase_C"/>
</dbReference>
<dbReference type="PANTHER" id="PTHR11552:SF201">
    <property type="entry name" value="GLUCOSE-METHANOL-CHOLINE OXIDOREDUCTASE N-TERMINAL DOMAIN-CONTAINING PROTEIN"/>
    <property type="match status" value="1"/>
</dbReference>
<evidence type="ECO:0000256" key="1">
    <source>
        <dbReference type="ARBA" id="ARBA00001974"/>
    </source>
</evidence>
<evidence type="ECO:0000313" key="11">
    <source>
        <dbReference type="Proteomes" id="UP001215280"/>
    </source>
</evidence>
<gene>
    <name evidence="10" type="ORF">DFH07DRAFT_812440</name>
</gene>
<dbReference type="InterPro" id="IPR007110">
    <property type="entry name" value="Ig-like_dom"/>
</dbReference>
<dbReference type="EMBL" id="JARJLG010000040">
    <property type="protein sequence ID" value="KAJ7763563.1"/>
    <property type="molecule type" value="Genomic_DNA"/>
</dbReference>
<feature type="active site" description="Proton donor" evidence="8">
    <location>
        <position position="519"/>
    </location>
</feature>
<dbReference type="Pfam" id="PF00732">
    <property type="entry name" value="GMC_oxred_N"/>
    <property type="match status" value="1"/>
</dbReference>
<keyword evidence="4" id="KW-0732">Signal</keyword>
<dbReference type="Proteomes" id="UP001215280">
    <property type="component" value="Unassembled WGS sequence"/>
</dbReference>
<comment type="cofactor">
    <cofactor evidence="1">
        <name>FAD</name>
        <dbReference type="ChEBI" id="CHEBI:57692"/>
    </cofactor>
</comment>
<dbReference type="SUPFAM" id="SSF54373">
    <property type="entry name" value="FAD-linked reductases, C-terminal domain"/>
    <property type="match status" value="1"/>
</dbReference>
<dbReference type="PANTHER" id="PTHR11552">
    <property type="entry name" value="GLUCOSE-METHANOL-CHOLINE GMC OXIDOREDUCTASE"/>
    <property type="match status" value="1"/>
</dbReference>
<dbReference type="InterPro" id="IPR000172">
    <property type="entry name" value="GMC_OxRdtase_N"/>
</dbReference>